<evidence type="ECO:0000256" key="2">
    <source>
        <dbReference type="ARBA" id="ARBA00012438"/>
    </source>
</evidence>
<comment type="catalytic activity">
    <reaction evidence="1">
        <text>ATP + protein L-histidine = ADP + protein N-phospho-L-histidine.</text>
        <dbReference type="EC" id="2.7.13.3"/>
    </reaction>
</comment>
<keyword evidence="9" id="KW-0472">Membrane</keyword>
<protein>
    <recommendedName>
        <fullName evidence="2">histidine kinase</fullName>
        <ecNumber evidence="2">2.7.13.3</ecNumber>
    </recommendedName>
</protein>
<dbReference type="InterPro" id="IPR050736">
    <property type="entry name" value="Sensor_HK_Regulatory"/>
</dbReference>
<name>A0ABS4JBA0_9BACL</name>
<evidence type="ECO:0000256" key="3">
    <source>
        <dbReference type="ARBA" id="ARBA00022553"/>
    </source>
</evidence>
<dbReference type="Gene3D" id="3.30.565.10">
    <property type="entry name" value="Histidine kinase-like ATPase, C-terminal domain"/>
    <property type="match status" value="1"/>
</dbReference>
<keyword evidence="3" id="KW-0597">Phosphoprotein</keyword>
<evidence type="ECO:0000256" key="5">
    <source>
        <dbReference type="ARBA" id="ARBA00022741"/>
    </source>
</evidence>
<dbReference type="InterPro" id="IPR004358">
    <property type="entry name" value="Sig_transdc_His_kin-like_C"/>
</dbReference>
<dbReference type="PRINTS" id="PR00344">
    <property type="entry name" value="BCTRLSENSOR"/>
</dbReference>
<keyword evidence="7" id="KW-0067">ATP-binding</keyword>
<evidence type="ECO:0000256" key="9">
    <source>
        <dbReference type="SAM" id="Phobius"/>
    </source>
</evidence>
<keyword evidence="5" id="KW-0547">Nucleotide-binding</keyword>
<dbReference type="Proteomes" id="UP001519287">
    <property type="component" value="Unassembled WGS sequence"/>
</dbReference>
<dbReference type="GO" id="GO:0016301">
    <property type="term" value="F:kinase activity"/>
    <property type="evidence" value="ECO:0007669"/>
    <property type="project" value="UniProtKB-KW"/>
</dbReference>
<evidence type="ECO:0000256" key="6">
    <source>
        <dbReference type="ARBA" id="ARBA00022777"/>
    </source>
</evidence>
<dbReference type="InterPro" id="IPR005467">
    <property type="entry name" value="His_kinase_dom"/>
</dbReference>
<comment type="caution">
    <text evidence="11">The sequence shown here is derived from an EMBL/GenBank/DDBJ whole genome shotgun (WGS) entry which is preliminary data.</text>
</comment>
<dbReference type="InterPro" id="IPR036890">
    <property type="entry name" value="HATPase_C_sf"/>
</dbReference>
<dbReference type="EMBL" id="JAGGLB010000071">
    <property type="protein sequence ID" value="MBP1997095.1"/>
    <property type="molecule type" value="Genomic_DNA"/>
</dbReference>
<evidence type="ECO:0000313" key="12">
    <source>
        <dbReference type="Proteomes" id="UP001519287"/>
    </source>
</evidence>
<keyword evidence="8" id="KW-0902">Two-component regulatory system</keyword>
<dbReference type="PROSITE" id="PS50109">
    <property type="entry name" value="HIS_KIN"/>
    <property type="match status" value="1"/>
</dbReference>
<keyword evidence="12" id="KW-1185">Reference proteome</keyword>
<gene>
    <name evidence="11" type="ORF">J2Z66_008773</name>
</gene>
<keyword evidence="9" id="KW-1133">Transmembrane helix</keyword>
<dbReference type="SUPFAM" id="SSF47384">
    <property type="entry name" value="Homodimeric domain of signal transducing histidine kinase"/>
    <property type="match status" value="1"/>
</dbReference>
<dbReference type="SMART" id="SM00388">
    <property type="entry name" value="HisKA"/>
    <property type="match status" value="1"/>
</dbReference>
<dbReference type="CDD" id="cd00075">
    <property type="entry name" value="HATPase"/>
    <property type="match status" value="1"/>
</dbReference>
<feature type="transmembrane region" description="Helical" evidence="9">
    <location>
        <begin position="12"/>
        <end position="32"/>
    </location>
</feature>
<keyword evidence="4" id="KW-0808">Transferase</keyword>
<dbReference type="Pfam" id="PF00512">
    <property type="entry name" value="HisKA"/>
    <property type="match status" value="1"/>
</dbReference>
<evidence type="ECO:0000256" key="4">
    <source>
        <dbReference type="ARBA" id="ARBA00022679"/>
    </source>
</evidence>
<dbReference type="EC" id="2.7.13.3" evidence="2"/>
<evidence type="ECO:0000259" key="10">
    <source>
        <dbReference type="PROSITE" id="PS50109"/>
    </source>
</evidence>
<organism evidence="11 12">
    <name type="scientific">Paenibacillus eucommiae</name>
    <dbReference type="NCBI Taxonomy" id="1355755"/>
    <lineage>
        <taxon>Bacteria</taxon>
        <taxon>Bacillati</taxon>
        <taxon>Bacillota</taxon>
        <taxon>Bacilli</taxon>
        <taxon>Bacillales</taxon>
        <taxon>Paenibacillaceae</taxon>
        <taxon>Paenibacillus</taxon>
    </lineage>
</organism>
<sequence length="447" mass="49837">MFNRIRIQLTIRNAAVLSVILIGLNLSVFFVAKQMLFAQVDASLTNIRDQMTNMQGQMLSVEGQTLRIQGQTAEAYDQTALAVPAQKAVLFRMGQMDRPVIQLYWTEDDQPIMLPGMEQFKEGQLKKLLPSKVGASLQSVKAGDQHFRVLNINDLDIGTVVDRNGVQYRIATHQLLSNISAEIGMLTRLESILLYGGIVGLLIAVAAGYYLANRALIPIRLSMDKQQQFVSDASHELRTPLSVIQAHTELLLRHPEHTIEQDSKHISTVLQEARRMSKLVNGLLTLARSDSNQLELEIKPIQFDRIVNDCVRKMQMLAEVKDIILHAEIESSVPMNADEVRLHQLLVTVLDNAIKYTPEGGLVRVVCRKLAHSVLLEVEDTGIGIAPENLPLIFNRFYRGDKARTRQEGGTGLGLAIAKWIVESHGGRIRVESKLLVGTQVLITLPI</sequence>
<dbReference type="RefSeq" id="WP_209980093.1">
    <property type="nucleotide sequence ID" value="NZ_JAGGLB010000071.1"/>
</dbReference>
<dbReference type="InterPro" id="IPR003661">
    <property type="entry name" value="HisK_dim/P_dom"/>
</dbReference>
<dbReference type="InterPro" id="IPR003594">
    <property type="entry name" value="HATPase_dom"/>
</dbReference>
<dbReference type="SMART" id="SM00387">
    <property type="entry name" value="HATPase_c"/>
    <property type="match status" value="1"/>
</dbReference>
<dbReference type="PANTHER" id="PTHR43711">
    <property type="entry name" value="TWO-COMPONENT HISTIDINE KINASE"/>
    <property type="match status" value="1"/>
</dbReference>
<dbReference type="CDD" id="cd00082">
    <property type="entry name" value="HisKA"/>
    <property type="match status" value="1"/>
</dbReference>
<keyword evidence="6 11" id="KW-0418">Kinase</keyword>
<dbReference type="SUPFAM" id="SSF55874">
    <property type="entry name" value="ATPase domain of HSP90 chaperone/DNA topoisomerase II/histidine kinase"/>
    <property type="match status" value="1"/>
</dbReference>
<proteinExistence type="predicted"/>
<evidence type="ECO:0000256" key="8">
    <source>
        <dbReference type="ARBA" id="ARBA00023012"/>
    </source>
</evidence>
<dbReference type="Gene3D" id="1.10.287.130">
    <property type="match status" value="1"/>
</dbReference>
<feature type="domain" description="Histidine kinase" evidence="10">
    <location>
        <begin position="232"/>
        <end position="447"/>
    </location>
</feature>
<feature type="transmembrane region" description="Helical" evidence="9">
    <location>
        <begin position="192"/>
        <end position="212"/>
    </location>
</feature>
<keyword evidence="9" id="KW-0812">Transmembrane</keyword>
<evidence type="ECO:0000313" key="11">
    <source>
        <dbReference type="EMBL" id="MBP1997095.1"/>
    </source>
</evidence>
<accession>A0ABS4JBA0</accession>
<evidence type="ECO:0000256" key="1">
    <source>
        <dbReference type="ARBA" id="ARBA00000085"/>
    </source>
</evidence>
<dbReference type="PANTHER" id="PTHR43711:SF1">
    <property type="entry name" value="HISTIDINE KINASE 1"/>
    <property type="match status" value="1"/>
</dbReference>
<dbReference type="InterPro" id="IPR036097">
    <property type="entry name" value="HisK_dim/P_sf"/>
</dbReference>
<reference evidence="11 12" key="1">
    <citation type="submission" date="2021-03" db="EMBL/GenBank/DDBJ databases">
        <title>Genomic Encyclopedia of Type Strains, Phase IV (KMG-IV): sequencing the most valuable type-strain genomes for metagenomic binning, comparative biology and taxonomic classification.</title>
        <authorList>
            <person name="Goeker M."/>
        </authorList>
    </citation>
    <scope>NUCLEOTIDE SEQUENCE [LARGE SCALE GENOMIC DNA]</scope>
    <source>
        <strain evidence="11 12">DSM 26048</strain>
    </source>
</reference>
<evidence type="ECO:0000256" key="7">
    <source>
        <dbReference type="ARBA" id="ARBA00022840"/>
    </source>
</evidence>
<dbReference type="Pfam" id="PF02518">
    <property type="entry name" value="HATPase_c"/>
    <property type="match status" value="1"/>
</dbReference>